<dbReference type="EMBL" id="JBIPKE010000017">
    <property type="protein sequence ID" value="MFH6984399.1"/>
    <property type="molecule type" value="Genomic_DNA"/>
</dbReference>
<dbReference type="SUPFAM" id="SSF75217">
    <property type="entry name" value="alpha/beta knot"/>
    <property type="match status" value="1"/>
</dbReference>
<feature type="domain" description="Ribosomal RNA small subunit methyltransferase E PUA-like" evidence="12">
    <location>
        <begin position="16"/>
        <end position="62"/>
    </location>
</feature>
<gene>
    <name evidence="13" type="ORF">ACHKAR_13180</name>
</gene>
<dbReference type="Proteomes" id="UP001610063">
    <property type="component" value="Unassembled WGS sequence"/>
</dbReference>
<dbReference type="Pfam" id="PF04452">
    <property type="entry name" value="Methyltrans_RNA"/>
    <property type="match status" value="1"/>
</dbReference>
<keyword evidence="4 10" id="KW-0698">rRNA processing</keyword>
<reference evidence="13 14" key="1">
    <citation type="journal article" date="2013" name="Int. J. Syst. Evol. Microbiol.">
        <title>Marinoscillum luteum sp. nov., isolated from marine sediment.</title>
        <authorList>
            <person name="Cha I.T."/>
            <person name="Park S.J."/>
            <person name="Kim S.J."/>
            <person name="Kim J.G."/>
            <person name="Jung M.Y."/>
            <person name="Shin K.S."/>
            <person name="Kwon K.K."/>
            <person name="Yang S.H."/>
            <person name="Seo Y.S."/>
            <person name="Rhee S.K."/>
        </authorList>
    </citation>
    <scope>NUCLEOTIDE SEQUENCE [LARGE SCALE GENOMIC DNA]</scope>
    <source>
        <strain evidence="13 14">KCTC 23939</strain>
    </source>
</reference>
<evidence type="ECO:0000313" key="13">
    <source>
        <dbReference type="EMBL" id="MFH6984399.1"/>
    </source>
</evidence>
<dbReference type="SUPFAM" id="SSF88697">
    <property type="entry name" value="PUA domain-like"/>
    <property type="match status" value="1"/>
</dbReference>
<comment type="caution">
    <text evidence="13">The sequence shown here is derived from an EMBL/GenBank/DDBJ whole genome shotgun (WGS) entry which is preliminary data.</text>
</comment>
<dbReference type="NCBIfam" id="TIGR00046">
    <property type="entry name" value="RsmE family RNA methyltransferase"/>
    <property type="match status" value="1"/>
</dbReference>
<dbReference type="InterPro" id="IPR015947">
    <property type="entry name" value="PUA-like_sf"/>
</dbReference>
<comment type="function">
    <text evidence="8 10">Specifically methylates the N3 position of the uracil ring of uridine 1498 (m3U1498) in 16S rRNA. Acts on the fully assembled 30S ribosomal subunit.</text>
</comment>
<dbReference type="InterPro" id="IPR029026">
    <property type="entry name" value="tRNA_m1G_MTases_N"/>
</dbReference>
<sequence length="232" mass="26187">MLYFFQPKTSEGVFHLSDDEYQHCVKVLRKKAGDEIGIFDGKGMAYQAVITSITGKLCEFEITQKTQLEPRPFYNHIAIAPTKNTDRIEWFVEKACELGVDEISFVLTDNCERNKMRTERLEKKAVSALKQSKSGFLTRINPMVKLKDFLKADHNGLKFIAVVEPDLPYLSNELKSSQKVITLIGPEGDFSKVEVTEALNQGFQKISLGKSTLRTETAGLMAAHMVNVVNEY</sequence>
<dbReference type="InterPro" id="IPR046886">
    <property type="entry name" value="RsmE_MTase_dom"/>
</dbReference>
<dbReference type="Pfam" id="PF20260">
    <property type="entry name" value="PUA_4"/>
    <property type="match status" value="1"/>
</dbReference>
<dbReference type="InterPro" id="IPR006700">
    <property type="entry name" value="RsmE"/>
</dbReference>
<evidence type="ECO:0000256" key="3">
    <source>
        <dbReference type="ARBA" id="ARBA00022490"/>
    </source>
</evidence>
<accession>A0ABW7NCA6</accession>
<evidence type="ECO:0000256" key="5">
    <source>
        <dbReference type="ARBA" id="ARBA00022603"/>
    </source>
</evidence>
<evidence type="ECO:0000256" key="9">
    <source>
        <dbReference type="ARBA" id="ARBA00047944"/>
    </source>
</evidence>
<dbReference type="PIRSF" id="PIRSF015601">
    <property type="entry name" value="MTase_slr0722"/>
    <property type="match status" value="1"/>
</dbReference>
<evidence type="ECO:0000256" key="10">
    <source>
        <dbReference type="PIRNR" id="PIRNR015601"/>
    </source>
</evidence>
<keyword evidence="14" id="KW-1185">Reference proteome</keyword>
<dbReference type="PANTHER" id="PTHR30027">
    <property type="entry name" value="RIBOSOMAL RNA SMALL SUBUNIT METHYLTRANSFERASE E"/>
    <property type="match status" value="1"/>
</dbReference>
<dbReference type="EC" id="2.1.1.193" evidence="10"/>
<evidence type="ECO:0000256" key="7">
    <source>
        <dbReference type="ARBA" id="ARBA00022691"/>
    </source>
</evidence>
<dbReference type="InterPro" id="IPR046887">
    <property type="entry name" value="RsmE_PUA-like"/>
</dbReference>
<keyword evidence="3 10" id="KW-0963">Cytoplasm</keyword>
<dbReference type="NCBIfam" id="NF008702">
    <property type="entry name" value="PRK11713.6-1"/>
    <property type="match status" value="1"/>
</dbReference>
<dbReference type="InterPro" id="IPR029028">
    <property type="entry name" value="Alpha/beta_knot_MTases"/>
</dbReference>
<name>A0ABW7NCA6_9BACT</name>
<comment type="similarity">
    <text evidence="2 10">Belongs to the RNA methyltransferase RsmE family.</text>
</comment>
<evidence type="ECO:0000256" key="8">
    <source>
        <dbReference type="ARBA" id="ARBA00025699"/>
    </source>
</evidence>
<keyword evidence="7 10" id="KW-0949">S-adenosyl-L-methionine</keyword>
<keyword evidence="5 10" id="KW-0489">Methyltransferase</keyword>
<evidence type="ECO:0000259" key="11">
    <source>
        <dbReference type="Pfam" id="PF04452"/>
    </source>
</evidence>
<dbReference type="RefSeq" id="WP_395417739.1">
    <property type="nucleotide sequence ID" value="NZ_JBIPKE010000017.1"/>
</dbReference>
<evidence type="ECO:0000256" key="4">
    <source>
        <dbReference type="ARBA" id="ARBA00022552"/>
    </source>
</evidence>
<evidence type="ECO:0000256" key="6">
    <source>
        <dbReference type="ARBA" id="ARBA00022679"/>
    </source>
</evidence>
<keyword evidence="6 10" id="KW-0808">Transferase</keyword>
<dbReference type="Gene3D" id="3.40.1280.10">
    <property type="match status" value="1"/>
</dbReference>
<proteinExistence type="inferred from homology"/>
<evidence type="ECO:0000256" key="1">
    <source>
        <dbReference type="ARBA" id="ARBA00004496"/>
    </source>
</evidence>
<dbReference type="Gene3D" id="2.40.240.20">
    <property type="entry name" value="Hypothetical PUA domain-like, domain 1"/>
    <property type="match status" value="1"/>
</dbReference>
<comment type="subcellular location">
    <subcellularLocation>
        <location evidence="1 10">Cytoplasm</location>
    </subcellularLocation>
</comment>
<organism evidence="13 14">
    <name type="scientific">Marinoscillum luteum</name>
    <dbReference type="NCBI Taxonomy" id="861051"/>
    <lineage>
        <taxon>Bacteria</taxon>
        <taxon>Pseudomonadati</taxon>
        <taxon>Bacteroidota</taxon>
        <taxon>Cytophagia</taxon>
        <taxon>Cytophagales</taxon>
        <taxon>Reichenbachiellaceae</taxon>
        <taxon>Marinoscillum</taxon>
    </lineage>
</organism>
<feature type="domain" description="Ribosomal RNA small subunit methyltransferase E methyltransferase" evidence="11">
    <location>
        <begin position="72"/>
        <end position="226"/>
    </location>
</feature>
<dbReference type="CDD" id="cd18084">
    <property type="entry name" value="RsmE-like"/>
    <property type="match status" value="1"/>
</dbReference>
<comment type="catalytic activity">
    <reaction evidence="9 10">
        <text>uridine(1498) in 16S rRNA + S-adenosyl-L-methionine = N(3)-methyluridine(1498) in 16S rRNA + S-adenosyl-L-homocysteine + H(+)</text>
        <dbReference type="Rhea" id="RHEA:42920"/>
        <dbReference type="Rhea" id="RHEA-COMP:10283"/>
        <dbReference type="Rhea" id="RHEA-COMP:10284"/>
        <dbReference type="ChEBI" id="CHEBI:15378"/>
        <dbReference type="ChEBI" id="CHEBI:57856"/>
        <dbReference type="ChEBI" id="CHEBI:59789"/>
        <dbReference type="ChEBI" id="CHEBI:65315"/>
        <dbReference type="ChEBI" id="CHEBI:74502"/>
        <dbReference type="EC" id="2.1.1.193"/>
    </reaction>
</comment>
<evidence type="ECO:0000313" key="14">
    <source>
        <dbReference type="Proteomes" id="UP001610063"/>
    </source>
</evidence>
<dbReference type="GO" id="GO:0008168">
    <property type="term" value="F:methyltransferase activity"/>
    <property type="evidence" value="ECO:0007669"/>
    <property type="project" value="UniProtKB-KW"/>
</dbReference>
<dbReference type="PANTHER" id="PTHR30027:SF3">
    <property type="entry name" value="16S RRNA (URACIL(1498)-N(3))-METHYLTRANSFERASE"/>
    <property type="match status" value="1"/>
</dbReference>
<evidence type="ECO:0000259" key="12">
    <source>
        <dbReference type="Pfam" id="PF20260"/>
    </source>
</evidence>
<protein>
    <recommendedName>
        <fullName evidence="10">Ribosomal RNA small subunit methyltransferase E</fullName>
        <ecNumber evidence="10">2.1.1.193</ecNumber>
    </recommendedName>
</protein>
<dbReference type="GO" id="GO:0032259">
    <property type="term" value="P:methylation"/>
    <property type="evidence" value="ECO:0007669"/>
    <property type="project" value="UniProtKB-KW"/>
</dbReference>
<evidence type="ECO:0000256" key="2">
    <source>
        <dbReference type="ARBA" id="ARBA00005528"/>
    </source>
</evidence>